<dbReference type="Pfam" id="PF00107">
    <property type="entry name" value="ADH_zinc_N"/>
    <property type="match status" value="1"/>
</dbReference>
<name>A0AA42B865_9GAMM</name>
<accession>A0AA42B865</accession>
<dbReference type="CDD" id="cd05276">
    <property type="entry name" value="p53_inducible_oxidoreductase"/>
    <property type="match status" value="1"/>
</dbReference>
<dbReference type="PANTHER" id="PTHR48106:SF18">
    <property type="entry name" value="QUINONE OXIDOREDUCTASE PIG3"/>
    <property type="match status" value="1"/>
</dbReference>
<dbReference type="InterPro" id="IPR011032">
    <property type="entry name" value="GroES-like_sf"/>
</dbReference>
<keyword evidence="5" id="KW-1185">Reference proteome</keyword>
<dbReference type="Gene3D" id="3.40.50.720">
    <property type="entry name" value="NAD(P)-binding Rossmann-like Domain"/>
    <property type="match status" value="1"/>
</dbReference>
<dbReference type="RefSeq" id="WP_251262133.1">
    <property type="nucleotide sequence ID" value="NZ_JAMQGP010000007.1"/>
</dbReference>
<dbReference type="GO" id="GO:0016651">
    <property type="term" value="F:oxidoreductase activity, acting on NAD(P)H"/>
    <property type="evidence" value="ECO:0007669"/>
    <property type="project" value="TreeGrafter"/>
</dbReference>
<keyword evidence="1" id="KW-0521">NADP</keyword>
<dbReference type="AlphaFoldDB" id="A0AA42B865"/>
<dbReference type="SUPFAM" id="SSF51735">
    <property type="entry name" value="NAD(P)-binding Rossmann-fold domains"/>
    <property type="match status" value="1"/>
</dbReference>
<organism evidence="4 5">
    <name type="scientific">Echinimonas agarilytica</name>
    <dbReference type="NCBI Taxonomy" id="1215918"/>
    <lineage>
        <taxon>Bacteria</taxon>
        <taxon>Pseudomonadati</taxon>
        <taxon>Pseudomonadota</taxon>
        <taxon>Gammaproteobacteria</taxon>
        <taxon>Alteromonadales</taxon>
        <taxon>Echinimonadaceae</taxon>
        <taxon>Echinimonas</taxon>
    </lineage>
</organism>
<dbReference type="InterPro" id="IPR013154">
    <property type="entry name" value="ADH-like_N"/>
</dbReference>
<dbReference type="InterPro" id="IPR014189">
    <property type="entry name" value="Quinone_OxRdtase_PIG3"/>
</dbReference>
<evidence type="ECO:0000256" key="1">
    <source>
        <dbReference type="ARBA" id="ARBA00022857"/>
    </source>
</evidence>
<dbReference type="InterPro" id="IPR020843">
    <property type="entry name" value="ER"/>
</dbReference>
<evidence type="ECO:0000313" key="5">
    <source>
        <dbReference type="Proteomes" id="UP001165393"/>
    </source>
</evidence>
<evidence type="ECO:0000256" key="2">
    <source>
        <dbReference type="ARBA" id="ARBA00023002"/>
    </source>
</evidence>
<reference evidence="4 5" key="1">
    <citation type="journal article" date="2013" name="Antonie Van Leeuwenhoek">
        <title>Echinimonas agarilytica gen. nov., sp. nov., a new gammaproteobacterium isolated from the sea urchin Strongylocentrotus intermedius.</title>
        <authorList>
            <person name="Nedashkovskaya O.I."/>
            <person name="Stenkova A.M."/>
            <person name="Zhukova N.V."/>
            <person name="Van Trappen S."/>
            <person name="Lee J.S."/>
            <person name="Kim S.B."/>
        </authorList>
    </citation>
    <scope>NUCLEOTIDE SEQUENCE [LARGE SCALE GENOMIC DNA]</scope>
    <source>
        <strain evidence="4 5">KMM 6351</strain>
    </source>
</reference>
<proteinExistence type="predicted"/>
<evidence type="ECO:0000259" key="3">
    <source>
        <dbReference type="SMART" id="SM00829"/>
    </source>
</evidence>
<keyword evidence="2" id="KW-0560">Oxidoreductase</keyword>
<comment type="caution">
    <text evidence="4">The sequence shown here is derived from an EMBL/GenBank/DDBJ whole genome shotgun (WGS) entry which is preliminary data.</text>
</comment>
<dbReference type="SUPFAM" id="SSF50129">
    <property type="entry name" value="GroES-like"/>
    <property type="match status" value="1"/>
</dbReference>
<dbReference type="GO" id="GO:0070402">
    <property type="term" value="F:NADPH binding"/>
    <property type="evidence" value="ECO:0007669"/>
    <property type="project" value="TreeGrafter"/>
</dbReference>
<dbReference type="PANTHER" id="PTHR48106">
    <property type="entry name" value="QUINONE OXIDOREDUCTASE PIG3-RELATED"/>
    <property type="match status" value="1"/>
</dbReference>
<dbReference type="SMART" id="SM00829">
    <property type="entry name" value="PKS_ER"/>
    <property type="match status" value="1"/>
</dbReference>
<dbReference type="Proteomes" id="UP001165393">
    <property type="component" value="Unassembled WGS sequence"/>
</dbReference>
<dbReference type="Pfam" id="PF08240">
    <property type="entry name" value="ADH_N"/>
    <property type="match status" value="1"/>
</dbReference>
<evidence type="ECO:0000313" key="4">
    <source>
        <dbReference type="EMBL" id="MCM2680647.1"/>
    </source>
</evidence>
<dbReference type="InterPro" id="IPR036291">
    <property type="entry name" value="NAD(P)-bd_dom_sf"/>
</dbReference>
<protein>
    <submittedName>
        <fullName evidence="4">NAD(P)H-quinone oxidoreductase</fullName>
    </submittedName>
</protein>
<gene>
    <name evidence="4" type="ORF">NAF29_13340</name>
</gene>
<dbReference type="NCBIfam" id="TIGR02824">
    <property type="entry name" value="quinone_pig3"/>
    <property type="match status" value="1"/>
</dbReference>
<sequence length="327" mass="34971">MTYALLPDRNESNAGLRIARAELPSLAPNQVLIDVGAAGVNRADLLQRAGHYPPPKGASTILGLEVAGTVIESQHRHWTAGDRVMALLDGGGYSQQAIAEGELCMPMPQGFDFHQAAATPEAFLTAYQCLVLEGRLVPGQSVLIHGGAGGVGHCAIQVANALGANVYTTVSTDDKAEFVESLGATPILYHDTDVARSIEKHTGKRGVDLLLDALGGGALASNIQCLAVDSTLVNIAMMSGRTASLDFSQMLKKRITLKSSTLRSRSLMYKSQLVSAFKNDVLPLMGQSSIYPRIDGTYHWLDIDVAHDRMRKNLIKGKVALAGHWFV</sequence>
<dbReference type="Gene3D" id="3.90.180.10">
    <property type="entry name" value="Medium-chain alcohol dehydrogenases, catalytic domain"/>
    <property type="match status" value="1"/>
</dbReference>
<dbReference type="EMBL" id="JAMQGP010000007">
    <property type="protein sequence ID" value="MCM2680647.1"/>
    <property type="molecule type" value="Genomic_DNA"/>
</dbReference>
<dbReference type="InterPro" id="IPR013149">
    <property type="entry name" value="ADH-like_C"/>
</dbReference>
<feature type="domain" description="Enoyl reductase (ER)" evidence="3">
    <location>
        <begin position="11"/>
        <end position="321"/>
    </location>
</feature>